<proteinExistence type="predicted"/>
<sequence length="150" mass="16915">MWRLPFLLLQDFGTKIGHTLLQQKTDQSKFADFTIIAIFTKSVLDKWCGSLIIPNGSRTLLAPQKQRSQTLRSYRNAPQQRSAFAFQTAWPTSSNVIKGSITFGREIARDFLVVRRDIPIFGCSPSAKSGLRISAETTQRFLQLSVLPPK</sequence>
<evidence type="ECO:0000313" key="2">
    <source>
        <dbReference type="Proteomes" id="UP000277928"/>
    </source>
</evidence>
<gene>
    <name evidence="1" type="ORF">NLS_LOCUS9444</name>
</gene>
<keyword evidence="2" id="KW-1185">Reference proteome</keyword>
<reference evidence="1 2" key="1">
    <citation type="submission" date="2018-08" db="EMBL/GenBank/DDBJ databases">
        <authorList>
            <person name="Laetsch R D."/>
            <person name="Stevens L."/>
            <person name="Kumar S."/>
            <person name="Blaxter L. M."/>
        </authorList>
    </citation>
    <scope>NUCLEOTIDE SEQUENCE [LARGE SCALE GENOMIC DNA]</scope>
</reference>
<dbReference type="EMBL" id="UYRX01001602">
    <property type="protein sequence ID" value="VDM91725.1"/>
    <property type="molecule type" value="Genomic_DNA"/>
</dbReference>
<accession>A0A3P7M5U5</accession>
<evidence type="ECO:0000313" key="1">
    <source>
        <dbReference type="EMBL" id="VDM91725.1"/>
    </source>
</evidence>
<dbReference type="AlphaFoldDB" id="A0A3P7M5U5"/>
<dbReference type="Proteomes" id="UP000277928">
    <property type="component" value="Unassembled WGS sequence"/>
</dbReference>
<organism evidence="1 2">
    <name type="scientific">Litomosoides sigmodontis</name>
    <name type="common">Filarial nematode worm</name>
    <dbReference type="NCBI Taxonomy" id="42156"/>
    <lineage>
        <taxon>Eukaryota</taxon>
        <taxon>Metazoa</taxon>
        <taxon>Ecdysozoa</taxon>
        <taxon>Nematoda</taxon>
        <taxon>Chromadorea</taxon>
        <taxon>Rhabditida</taxon>
        <taxon>Spirurina</taxon>
        <taxon>Spiruromorpha</taxon>
        <taxon>Filarioidea</taxon>
        <taxon>Onchocercidae</taxon>
        <taxon>Litomosoides</taxon>
    </lineage>
</organism>
<name>A0A3P7M5U5_LITSI</name>
<protein>
    <submittedName>
        <fullName evidence="1">Uncharacterized protein</fullName>
    </submittedName>
</protein>